<dbReference type="Proteomes" id="UP000306912">
    <property type="component" value="Unassembled WGS sequence"/>
</dbReference>
<feature type="domain" description="CobB/CobQ-like glutamine amidotransferase" evidence="2">
    <location>
        <begin position="20"/>
        <end position="197"/>
    </location>
</feature>
<dbReference type="InParanoid" id="A0A5R8QCC2"/>
<organism evidence="3 4">
    <name type="scientific">Culicoidibacter larvae</name>
    <dbReference type="NCBI Taxonomy" id="2579976"/>
    <lineage>
        <taxon>Bacteria</taxon>
        <taxon>Bacillati</taxon>
        <taxon>Bacillota</taxon>
        <taxon>Culicoidibacteria</taxon>
        <taxon>Culicoidibacterales</taxon>
        <taxon>Culicoidibacteraceae</taxon>
        <taxon>Culicoidibacter</taxon>
    </lineage>
</organism>
<dbReference type="EMBL" id="VBWP01000004">
    <property type="protein sequence ID" value="TLG74175.1"/>
    <property type="molecule type" value="Genomic_DNA"/>
</dbReference>
<dbReference type="InterPro" id="IPR029062">
    <property type="entry name" value="Class_I_gatase-like"/>
</dbReference>
<accession>A0A5R8QCC2</accession>
<dbReference type="GO" id="GO:0003824">
    <property type="term" value="F:catalytic activity"/>
    <property type="evidence" value="ECO:0007669"/>
    <property type="project" value="InterPro"/>
</dbReference>
<dbReference type="Pfam" id="PF07685">
    <property type="entry name" value="GATase_3"/>
    <property type="match status" value="1"/>
</dbReference>
<evidence type="ECO:0000259" key="2">
    <source>
        <dbReference type="Pfam" id="PF07685"/>
    </source>
</evidence>
<evidence type="ECO:0000313" key="4">
    <source>
        <dbReference type="Proteomes" id="UP000306912"/>
    </source>
</evidence>
<reference evidence="3 4" key="1">
    <citation type="submission" date="2019-05" db="EMBL/GenBank/DDBJ databases">
        <title>Culicoidintestinum kansasii gen. nov., sp. nov. from the gastrointestinal tract of the biting midge, Culicoides sonorensis.</title>
        <authorList>
            <person name="Neupane S."/>
            <person name="Ghosh A."/>
            <person name="Gunther S."/>
            <person name="Martin K."/>
            <person name="Zurek L."/>
        </authorList>
    </citation>
    <scope>NUCLEOTIDE SEQUENCE [LARGE SCALE GENOMIC DNA]</scope>
    <source>
        <strain evidence="3 4">CS-1</strain>
    </source>
</reference>
<dbReference type="InterPro" id="IPR011698">
    <property type="entry name" value="GATase_3"/>
</dbReference>
<dbReference type="AlphaFoldDB" id="A0A5R8QCC2"/>
<proteinExistence type="predicted"/>
<dbReference type="RefSeq" id="WP_138190727.1">
    <property type="nucleotide sequence ID" value="NZ_VBWP01000004.1"/>
</dbReference>
<name>A0A5R8QCC2_9FIRM</name>
<keyword evidence="1" id="KW-0315">Glutamine amidotransferase</keyword>
<evidence type="ECO:0000313" key="3">
    <source>
        <dbReference type="EMBL" id="TLG74175.1"/>
    </source>
</evidence>
<gene>
    <name evidence="3" type="ORF">FEZ08_05565</name>
</gene>
<keyword evidence="4" id="KW-1185">Reference proteome</keyword>
<evidence type="ECO:0000256" key="1">
    <source>
        <dbReference type="ARBA" id="ARBA00022962"/>
    </source>
</evidence>
<comment type="caution">
    <text evidence="3">The sequence shown here is derived from an EMBL/GenBank/DDBJ whole genome shotgun (WGS) entry which is preliminary data.</text>
</comment>
<dbReference type="OrthoDB" id="9782045at2"/>
<sequence length="252" mass="28780">MKKILYLCYDLLDFDGSRGDIMYLAHRLDQYGFEYEITYHQTNTAIDVRDFDFVYIGVAPIKYYPLFLRQLQEYVSGLKEFIEADGMVLAIEQGYKYLGKELVKKDGEVVPLAGIFDFNVVQMPEYTIGNALLKVTIDGFTSRINGFVNYDIDAVFDLENTPFGDIELGIGRFNGVEGMIYKNFIGTQLRGPILARNYDFTDFLIAKLQGIEMSDLPIVDSRLEIDDKRVLTEDCEAIIKSGAQAKEYNYVS</sequence>
<dbReference type="SUPFAM" id="SSF52317">
    <property type="entry name" value="Class I glutamine amidotransferase-like"/>
    <property type="match status" value="1"/>
</dbReference>
<protein>
    <recommendedName>
        <fullName evidence="2">CobB/CobQ-like glutamine amidotransferase domain-containing protein</fullName>
    </recommendedName>
</protein>